<dbReference type="EMBL" id="JAJPDJ010000063">
    <property type="protein sequence ID" value="MCD7138990.1"/>
    <property type="molecule type" value="Genomic_DNA"/>
</dbReference>
<dbReference type="RefSeq" id="WP_231796009.1">
    <property type="nucleotide sequence ID" value="NZ_JAJPDJ010000063.1"/>
</dbReference>
<comment type="caution">
    <text evidence="1">The sequence shown here is derived from an EMBL/GenBank/DDBJ whole genome shotgun (WGS) entry which is preliminary data.</text>
</comment>
<name>A0ABS8RDG1_9LACO</name>
<organism evidence="1 2">
    <name type="scientific">Limosilactobacillus balticus</name>
    <dbReference type="NCBI Taxonomy" id="2759747"/>
    <lineage>
        <taxon>Bacteria</taxon>
        <taxon>Bacillati</taxon>
        <taxon>Bacillota</taxon>
        <taxon>Bacilli</taxon>
        <taxon>Lactobacillales</taxon>
        <taxon>Lactobacillaceae</taxon>
        <taxon>Limosilactobacillus</taxon>
    </lineage>
</organism>
<gene>
    <name evidence="1" type="ORF">LTY59_07120</name>
</gene>
<reference evidence="1 2" key="1">
    <citation type="submission" date="2021-12" db="EMBL/GenBank/DDBJ databases">
        <title>A phylogenomic analysis of Limosilactobacillus reuteri reveals ancient and stable evolutionary relationships with rodents and birds and zoonotic transmission to humans.</title>
        <authorList>
            <person name="Li F."/>
            <person name="Li X."/>
            <person name="Cheng C."/>
            <person name="Tollenaar S."/>
            <person name="Zhang J.S."/>
            <person name="Simpson D."/>
            <person name="Tasseva G."/>
            <person name="Perez-Munoz M.E."/>
            <person name="Frese S."/>
            <person name="Gaenzle M.G."/>
            <person name="Walter J."/>
            <person name="Zheng J."/>
        </authorList>
    </citation>
    <scope>NUCLEOTIDE SEQUENCE [LARGE SCALE GENOMIC DNA]</scope>
    <source>
        <strain evidence="1 2">WF-AF5-A</strain>
    </source>
</reference>
<dbReference type="Proteomes" id="UP001200032">
    <property type="component" value="Unassembled WGS sequence"/>
</dbReference>
<evidence type="ECO:0000313" key="1">
    <source>
        <dbReference type="EMBL" id="MCD7138990.1"/>
    </source>
</evidence>
<evidence type="ECO:0000313" key="2">
    <source>
        <dbReference type="Proteomes" id="UP001200032"/>
    </source>
</evidence>
<sequence>MQHLTEQQEIDIYAIDKFHQLADMVSRYLKVRAMIDYKEVHDPANIVKHVLVVNDSWQLMTPREQEEVLFFNPDWKMAKKLADRINKLEK</sequence>
<protein>
    <submittedName>
        <fullName evidence="1">Uncharacterized protein</fullName>
    </submittedName>
</protein>
<keyword evidence="2" id="KW-1185">Reference proteome</keyword>
<accession>A0ABS8RDG1</accession>
<proteinExistence type="predicted"/>